<feature type="domain" description="RNA polymerase sigma factor 70 region 4 type 2" evidence="6">
    <location>
        <begin position="130"/>
        <end position="180"/>
    </location>
</feature>
<keyword evidence="8" id="KW-1185">Reference proteome</keyword>
<feature type="domain" description="RNA polymerase sigma-70 region 2" evidence="5">
    <location>
        <begin position="28"/>
        <end position="95"/>
    </location>
</feature>
<dbReference type="EMBL" id="BAABEY010000002">
    <property type="protein sequence ID" value="GAA4432178.1"/>
    <property type="molecule type" value="Genomic_DNA"/>
</dbReference>
<evidence type="ECO:0000259" key="5">
    <source>
        <dbReference type="Pfam" id="PF04542"/>
    </source>
</evidence>
<name>A0ABP8LNI9_9BACT</name>
<dbReference type="InterPro" id="IPR007627">
    <property type="entry name" value="RNA_pol_sigma70_r2"/>
</dbReference>
<dbReference type="InterPro" id="IPR013249">
    <property type="entry name" value="RNA_pol_sigma70_r4_t2"/>
</dbReference>
<dbReference type="Pfam" id="PF04542">
    <property type="entry name" value="Sigma70_r2"/>
    <property type="match status" value="1"/>
</dbReference>
<sequence length="196" mass="23292">MSLRITPEDEIRLWSAYREGNKDALGTLAEHYYRTLTRYGLKFGVDRFVVEDCIQNVFLTLWQNRSRISTTGSVKFYLFKSFRHDILHYRDAQQRFSRVDESEWDWSFPDRFNAEAHLIEKESFAATISQLQTQLSALPKREREAVYLRYYENLEVHEIAEIMGVNRQSVSNFLQKALGRIRSRWMSTLAALLVFY</sequence>
<evidence type="ECO:0000256" key="3">
    <source>
        <dbReference type="ARBA" id="ARBA00023082"/>
    </source>
</evidence>
<dbReference type="CDD" id="cd06171">
    <property type="entry name" value="Sigma70_r4"/>
    <property type="match status" value="1"/>
</dbReference>
<keyword evidence="2" id="KW-0805">Transcription regulation</keyword>
<evidence type="ECO:0000313" key="8">
    <source>
        <dbReference type="Proteomes" id="UP001501508"/>
    </source>
</evidence>
<dbReference type="PANTHER" id="PTHR43133:SF46">
    <property type="entry name" value="RNA POLYMERASE SIGMA-70 FACTOR ECF SUBFAMILY"/>
    <property type="match status" value="1"/>
</dbReference>
<keyword evidence="4" id="KW-0804">Transcription</keyword>
<dbReference type="InterPro" id="IPR036388">
    <property type="entry name" value="WH-like_DNA-bd_sf"/>
</dbReference>
<dbReference type="NCBIfam" id="TIGR02937">
    <property type="entry name" value="sigma70-ECF"/>
    <property type="match status" value="1"/>
</dbReference>
<evidence type="ECO:0000256" key="1">
    <source>
        <dbReference type="ARBA" id="ARBA00010641"/>
    </source>
</evidence>
<dbReference type="Gene3D" id="1.10.10.10">
    <property type="entry name" value="Winged helix-like DNA-binding domain superfamily/Winged helix DNA-binding domain"/>
    <property type="match status" value="1"/>
</dbReference>
<dbReference type="Proteomes" id="UP001501508">
    <property type="component" value="Unassembled WGS sequence"/>
</dbReference>
<dbReference type="InterPro" id="IPR039425">
    <property type="entry name" value="RNA_pol_sigma-70-like"/>
</dbReference>
<dbReference type="RefSeq" id="WP_345026324.1">
    <property type="nucleotide sequence ID" value="NZ_BAABEY010000002.1"/>
</dbReference>
<dbReference type="InterPro" id="IPR013325">
    <property type="entry name" value="RNA_pol_sigma_r2"/>
</dbReference>
<reference evidence="8" key="1">
    <citation type="journal article" date="2019" name="Int. J. Syst. Evol. Microbiol.">
        <title>The Global Catalogue of Microorganisms (GCM) 10K type strain sequencing project: providing services to taxonomists for standard genome sequencing and annotation.</title>
        <authorList>
            <consortium name="The Broad Institute Genomics Platform"/>
            <consortium name="The Broad Institute Genome Sequencing Center for Infectious Disease"/>
            <person name="Wu L."/>
            <person name="Ma J."/>
        </authorList>
    </citation>
    <scope>NUCLEOTIDE SEQUENCE [LARGE SCALE GENOMIC DNA]</scope>
    <source>
        <strain evidence="8">JCM 31920</strain>
    </source>
</reference>
<evidence type="ECO:0000259" key="6">
    <source>
        <dbReference type="Pfam" id="PF08281"/>
    </source>
</evidence>
<evidence type="ECO:0000256" key="2">
    <source>
        <dbReference type="ARBA" id="ARBA00023015"/>
    </source>
</evidence>
<dbReference type="SUPFAM" id="SSF88946">
    <property type="entry name" value="Sigma2 domain of RNA polymerase sigma factors"/>
    <property type="match status" value="1"/>
</dbReference>
<dbReference type="InterPro" id="IPR013324">
    <property type="entry name" value="RNA_pol_sigma_r3/r4-like"/>
</dbReference>
<comment type="similarity">
    <text evidence="1">Belongs to the sigma-70 factor family. ECF subfamily.</text>
</comment>
<dbReference type="Pfam" id="PF08281">
    <property type="entry name" value="Sigma70_r4_2"/>
    <property type="match status" value="1"/>
</dbReference>
<evidence type="ECO:0000313" key="7">
    <source>
        <dbReference type="EMBL" id="GAA4432178.1"/>
    </source>
</evidence>
<gene>
    <name evidence="7" type="ORF">GCM10023091_03830</name>
</gene>
<dbReference type="PANTHER" id="PTHR43133">
    <property type="entry name" value="RNA POLYMERASE ECF-TYPE SIGMA FACTO"/>
    <property type="match status" value="1"/>
</dbReference>
<dbReference type="Gene3D" id="1.10.1740.10">
    <property type="match status" value="1"/>
</dbReference>
<comment type="caution">
    <text evidence="7">The sequence shown here is derived from an EMBL/GenBank/DDBJ whole genome shotgun (WGS) entry which is preliminary data.</text>
</comment>
<dbReference type="SUPFAM" id="SSF88659">
    <property type="entry name" value="Sigma3 and sigma4 domains of RNA polymerase sigma factors"/>
    <property type="match status" value="1"/>
</dbReference>
<organism evidence="7 8">
    <name type="scientific">Ravibacter arvi</name>
    <dbReference type="NCBI Taxonomy" id="2051041"/>
    <lineage>
        <taxon>Bacteria</taxon>
        <taxon>Pseudomonadati</taxon>
        <taxon>Bacteroidota</taxon>
        <taxon>Cytophagia</taxon>
        <taxon>Cytophagales</taxon>
        <taxon>Spirosomataceae</taxon>
        <taxon>Ravibacter</taxon>
    </lineage>
</organism>
<keyword evidence="3" id="KW-0731">Sigma factor</keyword>
<evidence type="ECO:0000256" key="4">
    <source>
        <dbReference type="ARBA" id="ARBA00023163"/>
    </source>
</evidence>
<proteinExistence type="inferred from homology"/>
<protein>
    <submittedName>
        <fullName evidence="7">Sigma-70 family RNA polymerase sigma factor</fullName>
    </submittedName>
</protein>
<accession>A0ABP8LNI9</accession>
<dbReference type="InterPro" id="IPR014284">
    <property type="entry name" value="RNA_pol_sigma-70_dom"/>
</dbReference>